<keyword evidence="1" id="KW-0521">NADP</keyword>
<feature type="domain" description="NAD-dependent epimerase/dehydratase" evidence="3">
    <location>
        <begin position="3"/>
        <end position="166"/>
    </location>
</feature>
<evidence type="ECO:0000259" key="3">
    <source>
        <dbReference type="Pfam" id="PF01370"/>
    </source>
</evidence>
<evidence type="ECO:0000313" key="4">
    <source>
        <dbReference type="EMBL" id="SLM86171.1"/>
    </source>
</evidence>
<dbReference type="SUPFAM" id="SSF51735">
    <property type="entry name" value="NAD(P)-binding Rossmann-fold domains"/>
    <property type="match status" value="1"/>
</dbReference>
<evidence type="ECO:0000313" key="5">
    <source>
        <dbReference type="Proteomes" id="UP000195918"/>
    </source>
</evidence>
<dbReference type="EMBL" id="FWFD01000013">
    <property type="protein sequence ID" value="SLM86171.1"/>
    <property type="molecule type" value="Genomic_DNA"/>
</dbReference>
<keyword evidence="4" id="KW-0413">Isomerase</keyword>
<dbReference type="CDD" id="cd08946">
    <property type="entry name" value="SDR_e"/>
    <property type="match status" value="1"/>
</dbReference>
<sequence length="250" mass="28322">MKILITGASGNIGLNLTSYLARQHEVIATDINLMPLTEMFSQTENIEIKKLDITNQESCLSLIDDTVDWVIHLGGIPHPDSAFEDLLDLNIKGSYHVLKSLVGNKKTKVIVASSAQVNEGHPVDVQTNENMLTAPKNLYGVSKTYLEQLSHYYVHQKGLTVFALRIGAYDEIKRTNQSLNRRDLSAYLDPEDFNHMIDCLLNNTVGKKYGVYNCISDNTYKRLDITKAREELNYSPKFDAFKLANYQFRD</sequence>
<dbReference type="Gene3D" id="3.40.50.720">
    <property type="entry name" value="NAD(P)-binding Rossmann-like Domain"/>
    <property type="match status" value="1"/>
</dbReference>
<dbReference type="PANTHER" id="PTHR43103:SF3">
    <property type="entry name" value="ADP-L-GLYCERO-D-MANNO-HEPTOSE-6-EPIMERASE"/>
    <property type="match status" value="1"/>
</dbReference>
<organism evidence="4 5">
    <name type="scientific">Vagococcus fluvialis bH819</name>
    <dbReference type="NCBI Taxonomy" id="1255619"/>
    <lineage>
        <taxon>Bacteria</taxon>
        <taxon>Bacillati</taxon>
        <taxon>Bacillota</taxon>
        <taxon>Bacilli</taxon>
        <taxon>Lactobacillales</taxon>
        <taxon>Enterococcaceae</taxon>
        <taxon>Vagococcus</taxon>
    </lineage>
</organism>
<protein>
    <submittedName>
        <fullName evidence="4">UDP-glucose 4-epimerase</fullName>
        <ecNumber evidence="4">5.1.3.2</ecNumber>
    </submittedName>
</protein>
<dbReference type="InterPro" id="IPR036291">
    <property type="entry name" value="NAD(P)-bd_dom_sf"/>
</dbReference>
<evidence type="ECO:0000256" key="1">
    <source>
        <dbReference type="ARBA" id="ARBA00022857"/>
    </source>
</evidence>
<dbReference type="Pfam" id="PF01370">
    <property type="entry name" value="Epimerase"/>
    <property type="match status" value="1"/>
</dbReference>
<dbReference type="GO" id="GO:0003978">
    <property type="term" value="F:UDP-glucose 4-epimerase activity"/>
    <property type="evidence" value="ECO:0007669"/>
    <property type="project" value="UniProtKB-EC"/>
</dbReference>
<gene>
    <name evidence="4" type="ORF">FM121_08785</name>
</gene>
<dbReference type="PANTHER" id="PTHR43103">
    <property type="entry name" value="NUCLEOSIDE-DIPHOSPHATE-SUGAR EPIMERASE"/>
    <property type="match status" value="1"/>
</dbReference>
<dbReference type="RefSeq" id="WP_179203839.1">
    <property type="nucleotide sequence ID" value="NZ_FWFD01000013.1"/>
</dbReference>
<dbReference type="InterPro" id="IPR001509">
    <property type="entry name" value="Epimerase_deHydtase"/>
</dbReference>
<name>A0A1X6WPB0_9ENTE</name>
<keyword evidence="5" id="KW-1185">Reference proteome</keyword>
<dbReference type="Proteomes" id="UP000195918">
    <property type="component" value="Unassembled WGS sequence"/>
</dbReference>
<proteinExistence type="predicted"/>
<evidence type="ECO:0000256" key="2">
    <source>
        <dbReference type="ARBA" id="ARBA00023277"/>
    </source>
</evidence>
<reference evidence="5" key="1">
    <citation type="submission" date="2017-02" db="EMBL/GenBank/DDBJ databases">
        <authorList>
            <person name="Dridi B."/>
        </authorList>
    </citation>
    <scope>NUCLEOTIDE SEQUENCE [LARGE SCALE GENOMIC DNA]</scope>
    <source>
        <strain evidence="5">bH819</strain>
    </source>
</reference>
<accession>A0A1X6WPB0</accession>
<dbReference type="EC" id="5.1.3.2" evidence="4"/>
<keyword evidence="2" id="KW-0119">Carbohydrate metabolism</keyword>
<dbReference type="AlphaFoldDB" id="A0A1X6WPB0"/>